<evidence type="ECO:0000313" key="1">
    <source>
        <dbReference type="EMBL" id="POY39792.1"/>
    </source>
</evidence>
<protein>
    <submittedName>
        <fullName evidence="1">Uncharacterized protein</fullName>
    </submittedName>
</protein>
<sequence>MARAAISSKASASFKPQMARAAISSKASASFKLVPTINSRQNYNPKKVVVFLFNGLVQQEMMQD</sequence>
<proteinExistence type="predicted"/>
<dbReference type="Proteomes" id="UP000237310">
    <property type="component" value="Unassembled WGS sequence"/>
</dbReference>
<evidence type="ECO:0000313" key="2">
    <source>
        <dbReference type="Proteomes" id="UP000237310"/>
    </source>
</evidence>
<reference evidence="1 2" key="1">
    <citation type="submission" date="2018-01" db="EMBL/GenBank/DDBJ databases">
        <authorList>
            <person name="Gaut B.S."/>
            <person name="Morton B.R."/>
            <person name="Clegg M.T."/>
            <person name="Duvall M.R."/>
        </authorList>
    </citation>
    <scope>NUCLEOTIDE SEQUENCE [LARGE SCALE GENOMIC DNA]</scope>
    <source>
        <strain evidence="1 2">HR-AY</strain>
    </source>
</reference>
<keyword evidence="2" id="KW-1185">Reference proteome</keyword>
<dbReference type="EMBL" id="PQVG01000004">
    <property type="protein sequence ID" value="POY39792.1"/>
    <property type="molecule type" value="Genomic_DNA"/>
</dbReference>
<name>A0A2S5ABN0_9FLAO</name>
<accession>A0A2S5ABN0</accession>
<gene>
    <name evidence="1" type="ORF">C3L50_08150</name>
</gene>
<organism evidence="1 2">
    <name type="scientific">Flavobacterium alvei</name>
    <dbReference type="NCBI Taxonomy" id="2080416"/>
    <lineage>
        <taxon>Bacteria</taxon>
        <taxon>Pseudomonadati</taxon>
        <taxon>Bacteroidota</taxon>
        <taxon>Flavobacteriia</taxon>
        <taxon>Flavobacteriales</taxon>
        <taxon>Flavobacteriaceae</taxon>
        <taxon>Flavobacterium</taxon>
    </lineage>
</organism>
<dbReference type="AlphaFoldDB" id="A0A2S5ABN0"/>
<comment type="caution">
    <text evidence="1">The sequence shown here is derived from an EMBL/GenBank/DDBJ whole genome shotgun (WGS) entry which is preliminary data.</text>
</comment>